<dbReference type="AlphaFoldDB" id="A0A1W2EVT8"/>
<evidence type="ECO:0000256" key="1">
    <source>
        <dbReference type="SAM" id="Phobius"/>
    </source>
</evidence>
<keyword evidence="1" id="KW-1133">Transmembrane helix</keyword>
<evidence type="ECO:0000313" key="2">
    <source>
        <dbReference type="EMBL" id="SMD13298.1"/>
    </source>
</evidence>
<evidence type="ECO:0000313" key="3">
    <source>
        <dbReference type="Proteomes" id="UP000192656"/>
    </source>
</evidence>
<reference evidence="2 3" key="1">
    <citation type="submission" date="2017-04" db="EMBL/GenBank/DDBJ databases">
        <authorList>
            <person name="Afonso C.L."/>
            <person name="Miller P.J."/>
            <person name="Scott M.A."/>
            <person name="Spackman E."/>
            <person name="Goraichik I."/>
            <person name="Dimitrov K.M."/>
            <person name="Suarez D.L."/>
            <person name="Swayne D.E."/>
        </authorList>
    </citation>
    <scope>NUCLEOTIDE SEQUENCE [LARGE SCALE GENOMIC DNA]</scope>
    <source>
        <strain evidence="2 3">CGMCC 1.10972</strain>
    </source>
</reference>
<sequence>MSQIQSADGKPLRFYPTPDRPIPKAILISAGVLAVMTLAFGFVSNRTGIGQFETPVVETVASRGLTLVDQGGPTVSITDAASGETLMTLPTAAGGFAVEALRNLDRYRARAGASETAPFVLALKADGRLVVEDPETGQQVELRAFGEENTRTFAALLKVDGERP</sequence>
<accession>A0A1W2EVT8</accession>
<protein>
    <submittedName>
        <fullName evidence="2">Putative photosynthetic complex assembly protein</fullName>
    </submittedName>
</protein>
<gene>
    <name evidence="2" type="ORF">SAMN06297251_1365</name>
</gene>
<keyword evidence="1" id="KW-0812">Transmembrane</keyword>
<dbReference type="Proteomes" id="UP000192656">
    <property type="component" value="Unassembled WGS sequence"/>
</dbReference>
<proteinExistence type="predicted"/>
<name>A0A1W2EVT8_9HYPH</name>
<organism evidence="2 3">
    <name type="scientific">Fulvimarina manganoxydans</name>
    <dbReference type="NCBI Taxonomy" id="937218"/>
    <lineage>
        <taxon>Bacteria</taxon>
        <taxon>Pseudomonadati</taxon>
        <taxon>Pseudomonadota</taxon>
        <taxon>Alphaproteobacteria</taxon>
        <taxon>Hyphomicrobiales</taxon>
        <taxon>Aurantimonadaceae</taxon>
        <taxon>Fulvimarina</taxon>
    </lineage>
</organism>
<dbReference type="InterPro" id="IPR017495">
    <property type="entry name" value="PuhC"/>
</dbReference>
<keyword evidence="3" id="KW-1185">Reference proteome</keyword>
<keyword evidence="1" id="KW-0472">Membrane</keyword>
<dbReference type="STRING" id="937218.SAMN06297251_1365"/>
<feature type="transmembrane region" description="Helical" evidence="1">
    <location>
        <begin position="25"/>
        <end position="43"/>
    </location>
</feature>
<dbReference type="RefSeq" id="WP_084412980.1">
    <property type="nucleotide sequence ID" value="NZ_FWXR01000036.1"/>
</dbReference>
<dbReference type="NCBIfam" id="TIGR03054">
    <property type="entry name" value="photo_alph_chp1"/>
    <property type="match status" value="1"/>
</dbReference>
<dbReference type="OrthoDB" id="7848123at2"/>
<dbReference type="EMBL" id="FWXR01000036">
    <property type="protein sequence ID" value="SMD13298.1"/>
    <property type="molecule type" value="Genomic_DNA"/>
</dbReference>